<dbReference type="Pfam" id="PF13377">
    <property type="entry name" value="Peripla_BP_3"/>
    <property type="match status" value="1"/>
</dbReference>
<evidence type="ECO:0000313" key="6">
    <source>
        <dbReference type="Proteomes" id="UP000000851"/>
    </source>
</evidence>
<evidence type="ECO:0000256" key="3">
    <source>
        <dbReference type="ARBA" id="ARBA00023163"/>
    </source>
</evidence>
<dbReference type="InterPro" id="IPR010982">
    <property type="entry name" value="Lambda_DNA-bd_dom_sf"/>
</dbReference>
<dbReference type="PROSITE" id="PS50932">
    <property type="entry name" value="HTH_LACI_2"/>
    <property type="match status" value="1"/>
</dbReference>
<dbReference type="GO" id="GO:0003700">
    <property type="term" value="F:DNA-binding transcription factor activity"/>
    <property type="evidence" value="ECO:0007669"/>
    <property type="project" value="TreeGrafter"/>
</dbReference>
<organism evidence="5 6">
    <name type="scientific">Catenulispora acidiphila (strain DSM 44928 / JCM 14897 / NBRC 102108 / NRRL B-24433 / ID139908)</name>
    <dbReference type="NCBI Taxonomy" id="479433"/>
    <lineage>
        <taxon>Bacteria</taxon>
        <taxon>Bacillati</taxon>
        <taxon>Actinomycetota</taxon>
        <taxon>Actinomycetes</taxon>
        <taxon>Catenulisporales</taxon>
        <taxon>Catenulisporaceae</taxon>
        <taxon>Catenulispora</taxon>
    </lineage>
</organism>
<keyword evidence="5" id="KW-0413">Isomerase</keyword>
<dbReference type="CDD" id="cd01392">
    <property type="entry name" value="HTH_LacI"/>
    <property type="match status" value="1"/>
</dbReference>
<dbReference type="InterPro" id="IPR046335">
    <property type="entry name" value="LacI/GalR-like_sensor"/>
</dbReference>
<accession>C7QHF0</accession>
<dbReference type="GO" id="GO:0000976">
    <property type="term" value="F:transcription cis-regulatory region binding"/>
    <property type="evidence" value="ECO:0007669"/>
    <property type="project" value="TreeGrafter"/>
</dbReference>
<dbReference type="CDD" id="cd06267">
    <property type="entry name" value="PBP1_LacI_sugar_binding-like"/>
    <property type="match status" value="1"/>
</dbReference>
<dbReference type="SMART" id="SM00354">
    <property type="entry name" value="HTH_LACI"/>
    <property type="match status" value="1"/>
</dbReference>
<evidence type="ECO:0000256" key="2">
    <source>
        <dbReference type="ARBA" id="ARBA00023125"/>
    </source>
</evidence>
<dbReference type="eggNOG" id="COG1609">
    <property type="taxonomic scope" value="Bacteria"/>
</dbReference>
<dbReference type="KEGG" id="cai:Caci_0134"/>
<dbReference type="EMBL" id="CP001700">
    <property type="protein sequence ID" value="ACU69089.1"/>
    <property type="molecule type" value="Genomic_DNA"/>
</dbReference>
<dbReference type="PANTHER" id="PTHR30146">
    <property type="entry name" value="LACI-RELATED TRANSCRIPTIONAL REPRESSOR"/>
    <property type="match status" value="1"/>
</dbReference>
<dbReference type="InParanoid" id="C7QHF0"/>
<dbReference type="RefSeq" id="WP_012784384.1">
    <property type="nucleotide sequence ID" value="NC_013131.1"/>
</dbReference>
<dbReference type="SUPFAM" id="SSF53822">
    <property type="entry name" value="Periplasmic binding protein-like I"/>
    <property type="match status" value="1"/>
</dbReference>
<dbReference type="STRING" id="479433.Caci_0134"/>
<sequence length="360" mass="39039">MPRRPEADRDSTTPRAATIRDVASRAGVSVATVSRVLTGNYPVASATRTKVLRAVRELDYVVNAHARALAGNRSKMIAVLLSNLTSPFYNRVASGVEQQAMAEDRLCMVSTTGGDPEREVKLVETLREQNVDAVVLVGGVVDSPEYRDHMARLARLLDSAGSRLVICGRPSPGENLPVTVVEYDNAGGAFAATSHLLSQGHRRILFIGGDEANTTTRDRLDGYRRAIQAYGIEADPALVIVGNQLPPFAYAELKKRLAAGPPDFTAVFAWDDHIAARTLVALRESGVSVPDQVSVIGYNDEQEAQDLYPALTTVSIPHMELGREAVRLALHRDEAAAPNQHVVLGTHIVMRDSVRPLINR</sequence>
<feature type="domain" description="HTH lacI-type" evidence="4">
    <location>
        <begin position="17"/>
        <end position="71"/>
    </location>
</feature>
<dbReference type="OrthoDB" id="3226810at2"/>
<dbReference type="Gene3D" id="3.40.50.2300">
    <property type="match status" value="2"/>
</dbReference>
<keyword evidence="3" id="KW-0804">Transcription</keyword>
<evidence type="ECO:0000313" key="5">
    <source>
        <dbReference type="EMBL" id="ACU69089.1"/>
    </source>
</evidence>
<dbReference type="PRINTS" id="PR00036">
    <property type="entry name" value="HTHLACI"/>
</dbReference>
<dbReference type="Proteomes" id="UP000000851">
    <property type="component" value="Chromosome"/>
</dbReference>
<gene>
    <name evidence="5" type="ordered locus">Caci_0134</name>
</gene>
<protein>
    <submittedName>
        <fullName evidence="5">Transcriptional regulator, LacI family</fullName>
        <ecNumber evidence="5">5.1.1.1</ecNumber>
    </submittedName>
</protein>
<reference evidence="5 6" key="1">
    <citation type="journal article" date="2009" name="Stand. Genomic Sci.">
        <title>Complete genome sequence of Catenulispora acidiphila type strain (ID 139908).</title>
        <authorList>
            <person name="Copeland A."/>
            <person name="Lapidus A."/>
            <person name="Glavina Del Rio T."/>
            <person name="Nolan M."/>
            <person name="Lucas S."/>
            <person name="Chen F."/>
            <person name="Tice H."/>
            <person name="Cheng J.F."/>
            <person name="Bruce D."/>
            <person name="Goodwin L."/>
            <person name="Pitluck S."/>
            <person name="Mikhailova N."/>
            <person name="Pati A."/>
            <person name="Ivanova N."/>
            <person name="Mavromatis K."/>
            <person name="Chen A."/>
            <person name="Palaniappan K."/>
            <person name="Chain P."/>
            <person name="Land M."/>
            <person name="Hauser L."/>
            <person name="Chang Y.J."/>
            <person name="Jeffries C.D."/>
            <person name="Chertkov O."/>
            <person name="Brettin T."/>
            <person name="Detter J.C."/>
            <person name="Han C."/>
            <person name="Ali Z."/>
            <person name="Tindall B.J."/>
            <person name="Goker M."/>
            <person name="Bristow J."/>
            <person name="Eisen J.A."/>
            <person name="Markowitz V."/>
            <person name="Hugenholtz P."/>
            <person name="Kyrpides N.C."/>
            <person name="Klenk H.P."/>
        </authorList>
    </citation>
    <scope>NUCLEOTIDE SEQUENCE [LARGE SCALE GENOMIC DNA]</scope>
    <source>
        <strain evidence="6">DSM 44928 / JCM 14897 / NBRC 102108 / NRRL B-24433 / ID139908</strain>
    </source>
</reference>
<name>C7QHF0_CATAD</name>
<dbReference type="HOGENOM" id="CLU_037628_6_1_11"/>
<dbReference type="PANTHER" id="PTHR30146:SF153">
    <property type="entry name" value="LACTOSE OPERON REPRESSOR"/>
    <property type="match status" value="1"/>
</dbReference>
<keyword evidence="6" id="KW-1185">Reference proteome</keyword>
<keyword evidence="2" id="KW-0238">DNA-binding</keyword>
<proteinExistence type="predicted"/>
<dbReference type="Pfam" id="PF00356">
    <property type="entry name" value="LacI"/>
    <property type="match status" value="1"/>
</dbReference>
<dbReference type="InterPro" id="IPR028082">
    <property type="entry name" value="Peripla_BP_I"/>
</dbReference>
<dbReference type="EC" id="5.1.1.1" evidence="5"/>
<keyword evidence="1" id="KW-0805">Transcription regulation</keyword>
<dbReference type="PROSITE" id="PS00356">
    <property type="entry name" value="HTH_LACI_1"/>
    <property type="match status" value="1"/>
</dbReference>
<dbReference type="AlphaFoldDB" id="C7QHF0"/>
<evidence type="ECO:0000259" key="4">
    <source>
        <dbReference type="PROSITE" id="PS50932"/>
    </source>
</evidence>
<evidence type="ECO:0000256" key="1">
    <source>
        <dbReference type="ARBA" id="ARBA00023015"/>
    </source>
</evidence>
<dbReference type="GO" id="GO:0008784">
    <property type="term" value="F:alanine racemase activity"/>
    <property type="evidence" value="ECO:0007669"/>
    <property type="project" value="UniProtKB-EC"/>
</dbReference>
<dbReference type="SUPFAM" id="SSF47413">
    <property type="entry name" value="lambda repressor-like DNA-binding domains"/>
    <property type="match status" value="1"/>
</dbReference>
<dbReference type="InterPro" id="IPR000843">
    <property type="entry name" value="HTH_LacI"/>
</dbReference>
<dbReference type="Gene3D" id="1.10.260.40">
    <property type="entry name" value="lambda repressor-like DNA-binding domains"/>
    <property type="match status" value="1"/>
</dbReference>